<comment type="caution">
    <text evidence="1">The sequence shown here is derived from an EMBL/GenBank/DDBJ whole genome shotgun (WGS) entry which is preliminary data.</text>
</comment>
<accession>A0A3A8QCQ0</accession>
<keyword evidence="2" id="KW-1185">Reference proteome</keyword>
<sequence length="129" mass="14435">MAYNSNFDVDAVMAVLGTVGERFQEGTPEDEALRIAAVALLYIRDREQLADYREYFRKFFVPATESVVAVQSFPTSAEADIWLAQGQGNEGDLVRIAGKGFRVIRERKGSGLMFLRTPLPDEMTQVDEP</sequence>
<dbReference type="RefSeq" id="WP_120642149.1">
    <property type="nucleotide sequence ID" value="NZ_RAWB01000027.1"/>
</dbReference>
<dbReference type="EMBL" id="RAWB01000027">
    <property type="protein sequence ID" value="RKH66473.1"/>
    <property type="molecule type" value="Genomic_DNA"/>
</dbReference>
<proteinExistence type="predicted"/>
<evidence type="ECO:0000313" key="2">
    <source>
        <dbReference type="Proteomes" id="UP000272888"/>
    </source>
</evidence>
<evidence type="ECO:0000313" key="1">
    <source>
        <dbReference type="EMBL" id="RKH66473.1"/>
    </source>
</evidence>
<name>A0A3A8QCQ0_9BACT</name>
<protein>
    <submittedName>
        <fullName evidence="1">Uncharacterized protein</fullName>
    </submittedName>
</protein>
<reference evidence="2" key="1">
    <citation type="submission" date="2018-09" db="EMBL/GenBank/DDBJ databases">
        <authorList>
            <person name="Livingstone P.G."/>
            <person name="Whitworth D.E."/>
        </authorList>
    </citation>
    <scope>NUCLEOTIDE SEQUENCE [LARGE SCALE GENOMIC DNA]</scope>
    <source>
        <strain evidence="2">CA051B</strain>
    </source>
</reference>
<dbReference type="Proteomes" id="UP000272888">
    <property type="component" value="Unassembled WGS sequence"/>
</dbReference>
<gene>
    <name evidence="1" type="ORF">D7V93_04395</name>
</gene>
<dbReference type="AlphaFoldDB" id="A0A3A8QCQ0"/>
<organism evidence="1 2">
    <name type="scientific">Corallococcus llansteffanensis</name>
    <dbReference type="NCBI Taxonomy" id="2316731"/>
    <lineage>
        <taxon>Bacteria</taxon>
        <taxon>Pseudomonadati</taxon>
        <taxon>Myxococcota</taxon>
        <taxon>Myxococcia</taxon>
        <taxon>Myxococcales</taxon>
        <taxon>Cystobacterineae</taxon>
        <taxon>Myxococcaceae</taxon>
        <taxon>Corallococcus</taxon>
    </lineage>
</organism>